<evidence type="ECO:0000259" key="6">
    <source>
        <dbReference type="Pfam" id="PF00849"/>
    </source>
</evidence>
<evidence type="ECO:0000256" key="4">
    <source>
        <dbReference type="PIRSR" id="PIRSR606225-1"/>
    </source>
</evidence>
<proteinExistence type="inferred from homology"/>
<dbReference type="GO" id="GO:0000455">
    <property type="term" value="P:enzyme-directed rRNA pseudouridine synthesis"/>
    <property type="evidence" value="ECO:0007669"/>
    <property type="project" value="TreeGrafter"/>
</dbReference>
<dbReference type="EC" id="5.4.99.-" evidence="5"/>
<dbReference type="NCBIfam" id="TIGR00005">
    <property type="entry name" value="rluA_subfam"/>
    <property type="match status" value="1"/>
</dbReference>
<accession>A0A942UH44</accession>
<dbReference type="AlphaFoldDB" id="A0A942UH44"/>
<gene>
    <name evidence="7" type="ORF">KHA91_01070</name>
</gene>
<keyword evidence="8" id="KW-1185">Reference proteome</keyword>
<name>A0A942UH44_9BACI</name>
<dbReference type="InterPro" id="IPR020103">
    <property type="entry name" value="PsdUridine_synth_cat_dom_sf"/>
</dbReference>
<dbReference type="PANTHER" id="PTHR21600">
    <property type="entry name" value="MITOCHONDRIAL RNA PSEUDOURIDINE SYNTHASE"/>
    <property type="match status" value="1"/>
</dbReference>
<dbReference type="Pfam" id="PF00849">
    <property type="entry name" value="PseudoU_synth_2"/>
    <property type="match status" value="1"/>
</dbReference>
<dbReference type="Gene3D" id="3.30.2350.10">
    <property type="entry name" value="Pseudouridine synthase"/>
    <property type="match status" value="1"/>
</dbReference>
<dbReference type="GO" id="GO:0003723">
    <property type="term" value="F:RNA binding"/>
    <property type="evidence" value="ECO:0007669"/>
    <property type="project" value="InterPro"/>
</dbReference>
<evidence type="ECO:0000256" key="3">
    <source>
        <dbReference type="ARBA" id="ARBA00023235"/>
    </source>
</evidence>
<dbReference type="InterPro" id="IPR006224">
    <property type="entry name" value="PsdUridine_synth_RluA-like_CS"/>
</dbReference>
<dbReference type="PANTHER" id="PTHR21600:SF35">
    <property type="entry name" value="PSEUDOURIDINE SYNTHASE"/>
    <property type="match status" value="1"/>
</dbReference>
<organism evidence="7 8">
    <name type="scientific">Lederbergia citrea</name>
    <dbReference type="NCBI Taxonomy" id="2833581"/>
    <lineage>
        <taxon>Bacteria</taxon>
        <taxon>Bacillati</taxon>
        <taxon>Bacillota</taxon>
        <taxon>Bacilli</taxon>
        <taxon>Bacillales</taxon>
        <taxon>Bacillaceae</taxon>
        <taxon>Lederbergia</taxon>
    </lineage>
</organism>
<evidence type="ECO:0000256" key="2">
    <source>
        <dbReference type="ARBA" id="ARBA00010876"/>
    </source>
</evidence>
<dbReference type="FunFam" id="3.30.2350.10:FF:000005">
    <property type="entry name" value="Pseudouridine synthase"/>
    <property type="match status" value="1"/>
</dbReference>
<dbReference type="InterPro" id="IPR006145">
    <property type="entry name" value="PsdUridine_synth_RsuA/RluA"/>
</dbReference>
<dbReference type="Proteomes" id="UP000676456">
    <property type="component" value="Unassembled WGS sequence"/>
</dbReference>
<evidence type="ECO:0000256" key="1">
    <source>
        <dbReference type="ARBA" id="ARBA00000073"/>
    </source>
</evidence>
<reference evidence="7 8" key="1">
    <citation type="submission" date="2021-05" db="EMBL/GenBank/DDBJ databases">
        <title>Novel Bacillus species.</title>
        <authorList>
            <person name="Liu G."/>
        </authorList>
    </citation>
    <scope>NUCLEOTIDE SEQUENCE [LARGE SCALE GENOMIC DNA]</scope>
    <source>
        <strain evidence="7 8">FJAT-49682</strain>
    </source>
</reference>
<evidence type="ECO:0000313" key="7">
    <source>
        <dbReference type="EMBL" id="MBS4221346.1"/>
    </source>
</evidence>
<protein>
    <recommendedName>
        <fullName evidence="5">Pseudouridine synthase</fullName>
        <ecNumber evidence="5">5.4.99.-</ecNumber>
    </recommendedName>
</protein>
<feature type="domain" description="Pseudouridine synthase RsuA/RluA-like" evidence="6">
    <location>
        <begin position="90"/>
        <end position="241"/>
    </location>
</feature>
<keyword evidence="3 5" id="KW-0413">Isomerase</keyword>
<evidence type="ECO:0000313" key="8">
    <source>
        <dbReference type="Proteomes" id="UP000676456"/>
    </source>
</evidence>
<comment type="similarity">
    <text evidence="2 5">Belongs to the pseudouridine synthase RluA family.</text>
</comment>
<comment type="function">
    <text evidence="5">Responsible for synthesis of pseudouridine from uracil.</text>
</comment>
<dbReference type="GO" id="GO:0140098">
    <property type="term" value="F:catalytic activity, acting on RNA"/>
    <property type="evidence" value="ECO:0007669"/>
    <property type="project" value="UniProtKB-ARBA"/>
</dbReference>
<dbReference type="EMBL" id="JAGYPN010000001">
    <property type="protein sequence ID" value="MBS4221346.1"/>
    <property type="molecule type" value="Genomic_DNA"/>
</dbReference>
<dbReference type="InterPro" id="IPR050188">
    <property type="entry name" value="RluA_PseudoU_synthase"/>
</dbReference>
<sequence>MKPYSLKWKMEKKDNGKDIKEYLSEQSLSRRALSDIKFAGGSIKVNGKEQTVRFRLQEFDVLEIVFPPEELNDQMKGENIPLSIVYEDQDIIIIDKPPFMNSIPSREHPSGSLANALVHYYEQTNVLAAVHIVTRLDRNTSGLVLAAKHRHAHHLLSVMQQKQSLYRFYEALAEGVFEKQSGCIDAPIGRSPDSIIERQVRSDGQRAVTHFNVVNQLSQFTHLKLQLETGRTHQIRVHMAHVGHPLLGDDLYGGNQGEIGRQALHCKELRFTHPFKKTEMVFYASLPIDMKSILEKG</sequence>
<comment type="catalytic activity">
    <reaction evidence="1 5">
        <text>a uridine in RNA = a pseudouridine in RNA</text>
        <dbReference type="Rhea" id="RHEA:48348"/>
        <dbReference type="Rhea" id="RHEA-COMP:12068"/>
        <dbReference type="Rhea" id="RHEA-COMP:12069"/>
        <dbReference type="ChEBI" id="CHEBI:65314"/>
        <dbReference type="ChEBI" id="CHEBI:65315"/>
    </reaction>
</comment>
<comment type="caution">
    <text evidence="7">The sequence shown here is derived from an EMBL/GenBank/DDBJ whole genome shotgun (WGS) entry which is preliminary data.</text>
</comment>
<dbReference type="SUPFAM" id="SSF55120">
    <property type="entry name" value="Pseudouridine synthase"/>
    <property type="match status" value="1"/>
</dbReference>
<feature type="active site" evidence="4">
    <location>
        <position position="137"/>
    </location>
</feature>
<dbReference type="InterPro" id="IPR006225">
    <property type="entry name" value="PsdUridine_synth_RluC/D"/>
</dbReference>
<dbReference type="CDD" id="cd02869">
    <property type="entry name" value="PseudoU_synth_RluA_like"/>
    <property type="match status" value="1"/>
</dbReference>
<evidence type="ECO:0000256" key="5">
    <source>
        <dbReference type="RuleBase" id="RU362028"/>
    </source>
</evidence>
<dbReference type="GO" id="GO:0009982">
    <property type="term" value="F:pseudouridine synthase activity"/>
    <property type="evidence" value="ECO:0007669"/>
    <property type="project" value="InterPro"/>
</dbReference>
<dbReference type="PROSITE" id="PS01129">
    <property type="entry name" value="PSI_RLU"/>
    <property type="match status" value="1"/>
</dbReference>